<dbReference type="PANTHER" id="PTHR30563">
    <property type="entry name" value="DNA RECOMBINATION PROTEIN RMUC"/>
    <property type="match status" value="1"/>
</dbReference>
<dbReference type="GO" id="GO:0006310">
    <property type="term" value="P:DNA recombination"/>
    <property type="evidence" value="ECO:0007669"/>
    <property type="project" value="UniProtKB-KW"/>
</dbReference>
<keyword evidence="4" id="KW-0472">Membrane</keyword>
<reference evidence="5 6" key="1">
    <citation type="journal article" date="2015" name="Appl. Environ. Microbiol.">
        <title>The Geoglobus acetivorans genome: Fe(III) reduction, acetate utilization, autotrophic growth, and degradation of aromatic compounds in a hyperthermophilic archaeon.</title>
        <authorList>
            <person name="Mardanov A.V."/>
            <person name="Slododkina G.B."/>
            <person name="Slobodkin A.I."/>
            <person name="Beletsky A.V."/>
            <person name="Gavrilov S.N."/>
            <person name="Kublanov I.V."/>
            <person name="Bonch-Osmolovskaya E.A."/>
            <person name="Skryabin K.G."/>
            <person name="Ravin N.V."/>
        </authorList>
    </citation>
    <scope>NUCLEOTIDE SEQUENCE [LARGE SCALE GENOMIC DNA]</scope>
    <source>
        <strain evidence="5 6">SBH6</strain>
    </source>
</reference>
<dbReference type="HOGENOM" id="CLU_830545_0_0_2"/>
<dbReference type="AlphaFoldDB" id="A0A0A7GE97"/>
<evidence type="ECO:0000313" key="6">
    <source>
        <dbReference type="Proteomes" id="UP000030624"/>
    </source>
</evidence>
<keyword evidence="2" id="KW-0233">DNA recombination</keyword>
<gene>
    <name evidence="5" type="ORF">GACE_0200</name>
</gene>
<evidence type="ECO:0000256" key="1">
    <source>
        <dbReference type="ARBA" id="ARBA00023054"/>
    </source>
</evidence>
<dbReference type="KEGG" id="gac:GACE_0200"/>
<dbReference type="EMBL" id="CP009552">
    <property type="protein sequence ID" value="AIY89257.1"/>
    <property type="molecule type" value="Genomic_DNA"/>
</dbReference>
<dbReference type="STRING" id="565033.GACE_0200"/>
<name>A0A0A7GE97_GEOAI</name>
<dbReference type="PANTHER" id="PTHR30563:SF0">
    <property type="entry name" value="DNA RECOMBINATION PROTEIN RMUC"/>
    <property type="match status" value="1"/>
</dbReference>
<keyword evidence="1 3" id="KW-0175">Coiled coil</keyword>
<feature type="coiled-coil region" evidence="3">
    <location>
        <begin position="279"/>
        <end position="313"/>
    </location>
</feature>
<keyword evidence="4" id="KW-0812">Transmembrane</keyword>
<keyword evidence="4" id="KW-1133">Transmembrane helix</keyword>
<feature type="transmembrane region" description="Helical" evidence="4">
    <location>
        <begin position="6"/>
        <end position="22"/>
    </location>
</feature>
<accession>A0A0A7GE97</accession>
<proteinExistence type="predicted"/>
<organism evidence="5 6">
    <name type="scientific">Geoglobus acetivorans</name>
    <dbReference type="NCBI Taxonomy" id="565033"/>
    <lineage>
        <taxon>Archaea</taxon>
        <taxon>Methanobacteriati</taxon>
        <taxon>Methanobacteriota</taxon>
        <taxon>Archaeoglobi</taxon>
        <taxon>Archaeoglobales</taxon>
        <taxon>Archaeoglobaceae</taxon>
        <taxon>Geoglobus</taxon>
    </lineage>
</organism>
<evidence type="ECO:0000313" key="5">
    <source>
        <dbReference type="EMBL" id="AIY89257.1"/>
    </source>
</evidence>
<evidence type="ECO:0000256" key="2">
    <source>
        <dbReference type="ARBA" id="ARBA00023172"/>
    </source>
</evidence>
<sequence length="339" mass="38211">MTEFYDVALLITVLAVLVYVILRQRSAESRIEEIGRKFEDMNRSLPEWVEGAVAKTFQSSAGVLESLFASAITKNSEVIKGAFATSLKELGIQEDLGKLSEASADLKAITSDLKTMFQVKHSRAKFGELQLESLLKDIFPQNRLNFQKNIGHGIPDACIAVEDGRYLCIDSKFPLENFRKYSEAESEAEKEKYWKEFVKDVKRHVDSIRSKYVGKGNTLDFALMFVPSDTIFYHLVSEEPDVAVEAAKSGVILTSPSTLPAYLSLVSARIQAQEISKRTEEIQRKLSEMGHYIENLEENLEILFRHVGNASKKASDVRTSFSNLKSFYSSVCTFEEVEE</sequence>
<dbReference type="Proteomes" id="UP000030624">
    <property type="component" value="Chromosome"/>
</dbReference>
<evidence type="ECO:0000256" key="3">
    <source>
        <dbReference type="SAM" id="Coils"/>
    </source>
</evidence>
<dbReference type="Pfam" id="PF02646">
    <property type="entry name" value="RmuC"/>
    <property type="match status" value="1"/>
</dbReference>
<protein>
    <submittedName>
        <fullName evidence="5">DNA recombination protein RmuC</fullName>
    </submittedName>
</protein>
<evidence type="ECO:0000256" key="4">
    <source>
        <dbReference type="SAM" id="Phobius"/>
    </source>
</evidence>
<dbReference type="InterPro" id="IPR003798">
    <property type="entry name" value="DNA_recombination_RmuC"/>
</dbReference>
<dbReference type="eggNOG" id="arCOG01425">
    <property type="taxonomic scope" value="Archaea"/>
</dbReference>